<comment type="subcellular location">
    <subcellularLocation>
        <location evidence="1">Cell membrane</location>
        <topology evidence="1">Multi-pass membrane protein</topology>
    </subcellularLocation>
</comment>
<protein>
    <submittedName>
        <fullName evidence="9">Sodium:proton antiporter</fullName>
    </submittedName>
</protein>
<evidence type="ECO:0000256" key="2">
    <source>
        <dbReference type="ARBA" id="ARBA00022475"/>
    </source>
</evidence>
<evidence type="ECO:0000256" key="7">
    <source>
        <dbReference type="SAM" id="SignalP"/>
    </source>
</evidence>
<reference evidence="9 10" key="1">
    <citation type="submission" date="2019-08" db="EMBL/GenBank/DDBJ databases">
        <title>Complete genome sequence of Candidatus Uab amorphum.</title>
        <authorList>
            <person name="Shiratori T."/>
            <person name="Suzuki S."/>
            <person name="Kakizawa Y."/>
            <person name="Ishida K."/>
        </authorList>
    </citation>
    <scope>NUCLEOTIDE SEQUENCE [LARGE SCALE GENOMIC DNA]</scope>
    <source>
        <strain evidence="9 10">SRT547</strain>
    </source>
</reference>
<feature type="transmembrane region" description="Helical" evidence="6">
    <location>
        <begin position="345"/>
        <end position="363"/>
    </location>
</feature>
<feature type="signal peptide" evidence="7">
    <location>
        <begin position="1"/>
        <end position="17"/>
    </location>
</feature>
<dbReference type="InterPro" id="IPR018461">
    <property type="entry name" value="Na/H_Antiport_NhaC-like_C"/>
</dbReference>
<dbReference type="RefSeq" id="WP_151972238.1">
    <property type="nucleotide sequence ID" value="NZ_AP019860.1"/>
</dbReference>
<evidence type="ECO:0000259" key="8">
    <source>
        <dbReference type="Pfam" id="PF03553"/>
    </source>
</evidence>
<evidence type="ECO:0000256" key="6">
    <source>
        <dbReference type="SAM" id="Phobius"/>
    </source>
</evidence>
<name>A0A5S9IVY1_UABAM</name>
<dbReference type="PANTHER" id="PTHR43478">
    <property type="entry name" value="NA+/H+ ANTIPORTER-RELATED"/>
    <property type="match status" value="1"/>
</dbReference>
<gene>
    <name evidence="9" type="ORF">UABAM_06496</name>
</gene>
<feature type="transmembrane region" description="Helical" evidence="6">
    <location>
        <begin position="384"/>
        <end position="406"/>
    </location>
</feature>
<keyword evidence="10" id="KW-1185">Reference proteome</keyword>
<organism evidence="9 10">
    <name type="scientific">Uabimicrobium amorphum</name>
    <dbReference type="NCBI Taxonomy" id="2596890"/>
    <lineage>
        <taxon>Bacteria</taxon>
        <taxon>Pseudomonadati</taxon>
        <taxon>Planctomycetota</taxon>
        <taxon>Candidatus Uabimicrobiia</taxon>
        <taxon>Candidatus Uabimicrobiales</taxon>
        <taxon>Candidatus Uabimicrobiaceae</taxon>
        <taxon>Candidatus Uabimicrobium</taxon>
    </lineage>
</organism>
<feature type="transmembrane region" description="Helical" evidence="6">
    <location>
        <begin position="656"/>
        <end position="680"/>
    </location>
</feature>
<dbReference type="OrthoDB" id="9762978at2"/>
<dbReference type="Proteomes" id="UP000326354">
    <property type="component" value="Chromosome"/>
</dbReference>
<evidence type="ECO:0000313" key="9">
    <source>
        <dbReference type="EMBL" id="BBM88080.1"/>
    </source>
</evidence>
<dbReference type="KEGG" id="uam:UABAM_06496"/>
<dbReference type="Pfam" id="PF03553">
    <property type="entry name" value="Na_H_antiporter"/>
    <property type="match status" value="1"/>
</dbReference>
<dbReference type="AlphaFoldDB" id="A0A5S9IVY1"/>
<feature type="domain" description="Na+/H+ antiporter NhaC-like C-terminal" evidence="8">
    <location>
        <begin position="436"/>
        <end position="768"/>
    </location>
</feature>
<dbReference type="PANTHER" id="PTHR43478:SF1">
    <property type="entry name" value="NA+_H+ ANTIPORTER NHAC-LIKE C-TERMINAL DOMAIN-CONTAINING PROTEIN"/>
    <property type="match status" value="1"/>
</dbReference>
<feature type="transmembrane region" description="Helical" evidence="6">
    <location>
        <begin position="426"/>
        <end position="448"/>
    </location>
</feature>
<dbReference type="GO" id="GO:0005886">
    <property type="term" value="C:plasma membrane"/>
    <property type="evidence" value="ECO:0007669"/>
    <property type="project" value="UniProtKB-SubCell"/>
</dbReference>
<evidence type="ECO:0000256" key="3">
    <source>
        <dbReference type="ARBA" id="ARBA00022692"/>
    </source>
</evidence>
<sequence>MLKNFTCVFLLMLSLFAEDVHLFKIDKVFANNTPTDIVIYTVDSKNKPVDFASKVSIEGLEIPEEQQLVFAKGKLALKNVKKLQDTIVIDLEQKKFTVVFPVVDHFTCNDLYQKNIPQTFVFKAVDKDGKVIDYTKKITLVGVKIFDDTFEEMENSVPFKAGSATVHRVKVTNDEIHFMDNDKKYSITPPTFDHFAIKDYFANNLPRDIVIHAKSKSGKVLNYNKKVIIENLELLNKKDKVYKKTEFQFKKGVLKLEKCTIKGDGLIIKEKDSEFKADYSSFSPFWTLVPPLLAILLAIITKEVLLSLFVGVWSAVFIMSGFDIAGSLLDTFTVKLVATLSEHEYVQVIVFTCTIGGMIGIVSKSGGIHDLVEKISLWATSPRNGMISTWLMGVVIFFDDYANTLIVGNSMRAITDKLKISREKLAYIVDSTAAPVCSIVLISTWIGTELGYIGGALQDYGQGKRAFDYFFNSIPFHFYSIYTIIFVYYIASSQKDYGPMLQAEKRARSTGEVLGPNAVPLSTAESIEAPEGKPHRWQNAVIPIAVVIVATMIGLYIDGSRALGEEAKDAALMNIIGEANSYVVLLWAAFWGSLSAFVIIVAQNILTAKQVVDAWVGGAKAMLLAVLVLILAWTLKDVCKELGTNKYIYYNIKDIISVKFLPTIGFLTSAVVAFATGTSWGTMGLLFPLLIPLGVDLSQQQLDLALDLNNYILLGTLGSVLAGATLGDHCSPISDTTVMSSMASSCDHIDHVKTQTPYALTCGIISCVFGYIPIGFGAPVWLCLILGIAAIIVSIRVLGKESV</sequence>
<evidence type="ECO:0000256" key="5">
    <source>
        <dbReference type="ARBA" id="ARBA00023136"/>
    </source>
</evidence>
<keyword evidence="3 6" id="KW-0812">Transmembrane</keyword>
<keyword evidence="4 6" id="KW-1133">Transmembrane helix</keyword>
<evidence type="ECO:0000313" key="10">
    <source>
        <dbReference type="Proteomes" id="UP000326354"/>
    </source>
</evidence>
<feature type="transmembrane region" description="Helical" evidence="6">
    <location>
        <begin position="282"/>
        <end position="300"/>
    </location>
</feature>
<keyword evidence="5 6" id="KW-0472">Membrane</keyword>
<proteinExistence type="predicted"/>
<feature type="transmembrane region" description="Helical" evidence="6">
    <location>
        <begin position="778"/>
        <end position="798"/>
    </location>
</feature>
<feature type="transmembrane region" description="Helical" evidence="6">
    <location>
        <begin position="469"/>
        <end position="491"/>
    </location>
</feature>
<feature type="chain" id="PRO_5024986173" evidence="7">
    <location>
        <begin position="18"/>
        <end position="803"/>
    </location>
</feature>
<evidence type="ECO:0000256" key="1">
    <source>
        <dbReference type="ARBA" id="ARBA00004651"/>
    </source>
</evidence>
<accession>A0A5S9IVY1</accession>
<keyword evidence="2" id="KW-1003">Cell membrane</keyword>
<feature type="transmembrane region" description="Helical" evidence="6">
    <location>
        <begin position="305"/>
        <end position="325"/>
    </location>
</feature>
<dbReference type="EMBL" id="AP019860">
    <property type="protein sequence ID" value="BBM88080.1"/>
    <property type="molecule type" value="Genomic_DNA"/>
</dbReference>
<keyword evidence="7" id="KW-0732">Signal</keyword>
<evidence type="ECO:0000256" key="4">
    <source>
        <dbReference type="ARBA" id="ARBA00022989"/>
    </source>
</evidence>
<feature type="transmembrane region" description="Helical" evidence="6">
    <location>
        <begin position="540"/>
        <end position="558"/>
    </location>
</feature>
<feature type="transmembrane region" description="Helical" evidence="6">
    <location>
        <begin position="614"/>
        <end position="635"/>
    </location>
</feature>
<feature type="transmembrane region" description="Helical" evidence="6">
    <location>
        <begin position="579"/>
        <end position="602"/>
    </location>
</feature>